<dbReference type="FunCoup" id="A0A401GAB5">
    <property type="interactions" value="109"/>
</dbReference>
<dbReference type="GO" id="GO:0000139">
    <property type="term" value="C:Golgi membrane"/>
    <property type="evidence" value="ECO:0007669"/>
    <property type="project" value="TreeGrafter"/>
</dbReference>
<keyword evidence="5 7" id="KW-1133">Transmembrane helix</keyword>
<dbReference type="GO" id="GO:0005462">
    <property type="term" value="F:UDP-N-acetylglucosamine transmembrane transporter activity"/>
    <property type="evidence" value="ECO:0007669"/>
    <property type="project" value="TreeGrafter"/>
</dbReference>
<reference evidence="8 9" key="1">
    <citation type="journal article" date="2018" name="Sci. Rep.">
        <title>Genome sequence of the cauliflower mushroom Sparassis crispa (Hanabiratake) and its association with beneficial usage.</title>
        <authorList>
            <person name="Kiyama R."/>
            <person name="Furutani Y."/>
            <person name="Kawaguchi K."/>
            <person name="Nakanishi T."/>
        </authorList>
    </citation>
    <scope>NUCLEOTIDE SEQUENCE [LARGE SCALE GENOMIC DNA]</scope>
</reference>
<feature type="transmembrane region" description="Helical" evidence="7">
    <location>
        <begin position="328"/>
        <end position="350"/>
    </location>
</feature>
<dbReference type="SUPFAM" id="SSF103481">
    <property type="entry name" value="Multidrug resistance efflux transporter EmrE"/>
    <property type="match status" value="1"/>
</dbReference>
<dbReference type="GO" id="GO:0005789">
    <property type="term" value="C:endoplasmic reticulum membrane"/>
    <property type="evidence" value="ECO:0007669"/>
    <property type="project" value="TreeGrafter"/>
</dbReference>
<proteinExistence type="predicted"/>
<dbReference type="PROSITE" id="PS51257">
    <property type="entry name" value="PROKAR_LIPOPROTEIN"/>
    <property type="match status" value="1"/>
</dbReference>
<dbReference type="RefSeq" id="XP_027610023.1">
    <property type="nucleotide sequence ID" value="XM_027754222.1"/>
</dbReference>
<sequence>MSTKSQYIIRSVSFALLADWTTTLTLIFGGCCSNALTLEQVISEYPRAGTLITFIQFLLISAHGLTKFVEFTPYPRLKQRQIPLSPYLLQVFLFYVLSMLNNAAFGYNIPMPVHIIFRSGGLVVSMLLGWLLLGRRYNITQVSSVLLVTAGVLLTTLSASHPKSPGTAARSTEGQSEVHVREYATGILFMTTALFLGGFLGIVQDRTYARYGRHRPAKAASNDPKGKLKSKADTTETWQESMFYLHFLSLPLFLFVRHDLVAQVSALNAGPAYTFVLPFPLPYAVKLPGPAQLALPAIYFPLLLNTVTQLLCVAGVNRLTARVSSLTVTLVLVVRKAVSLVISVMLFSATRRRDMDSREKRMLWTGALLVFIGTVGYSIGNGWKSQRKPEGKDKKQ</sequence>
<feature type="transmembrane region" description="Helical" evidence="7">
    <location>
        <begin position="115"/>
        <end position="133"/>
    </location>
</feature>
<keyword evidence="9" id="KW-1185">Reference proteome</keyword>
<evidence type="ECO:0000313" key="8">
    <source>
        <dbReference type="EMBL" id="GBE79110.1"/>
    </source>
</evidence>
<keyword evidence="6 7" id="KW-0472">Membrane</keyword>
<feature type="transmembrane region" description="Helical" evidence="7">
    <location>
        <begin position="87"/>
        <end position="109"/>
    </location>
</feature>
<feature type="transmembrane region" description="Helical" evidence="7">
    <location>
        <begin position="183"/>
        <end position="203"/>
    </location>
</feature>
<feature type="transmembrane region" description="Helical" evidence="7">
    <location>
        <begin position="362"/>
        <end position="380"/>
    </location>
</feature>
<keyword evidence="2" id="KW-0813">Transport</keyword>
<dbReference type="InterPro" id="IPR037185">
    <property type="entry name" value="EmrE-like"/>
</dbReference>
<evidence type="ECO:0000313" key="9">
    <source>
        <dbReference type="Proteomes" id="UP000287166"/>
    </source>
</evidence>
<evidence type="ECO:0000256" key="5">
    <source>
        <dbReference type="ARBA" id="ARBA00022989"/>
    </source>
</evidence>
<evidence type="ECO:0000256" key="1">
    <source>
        <dbReference type="ARBA" id="ARBA00004127"/>
    </source>
</evidence>
<name>A0A401GAB5_9APHY</name>
<dbReference type="EMBL" id="BFAD01000002">
    <property type="protein sequence ID" value="GBE79110.1"/>
    <property type="molecule type" value="Genomic_DNA"/>
</dbReference>
<dbReference type="InterPro" id="IPR013657">
    <property type="entry name" value="SCL35B1-4/HUT1"/>
</dbReference>
<evidence type="ECO:0000256" key="4">
    <source>
        <dbReference type="ARBA" id="ARBA00022692"/>
    </source>
</evidence>
<dbReference type="GeneID" id="38776027"/>
<protein>
    <submittedName>
        <fullName evidence="8">UDP-N-acetylglucosamine transporter YEA4</fullName>
    </submittedName>
</protein>
<evidence type="ECO:0000256" key="3">
    <source>
        <dbReference type="ARBA" id="ARBA00022597"/>
    </source>
</evidence>
<dbReference type="InParanoid" id="A0A401GAB5"/>
<keyword evidence="4 7" id="KW-0812">Transmembrane</keyword>
<feature type="transmembrane region" description="Helical" evidence="7">
    <location>
        <begin position="12"/>
        <end position="36"/>
    </location>
</feature>
<evidence type="ECO:0000256" key="7">
    <source>
        <dbReference type="SAM" id="Phobius"/>
    </source>
</evidence>
<dbReference type="Proteomes" id="UP000287166">
    <property type="component" value="Unassembled WGS sequence"/>
</dbReference>
<comment type="caution">
    <text evidence="8">The sequence shown here is derived from an EMBL/GenBank/DDBJ whole genome shotgun (WGS) entry which is preliminary data.</text>
</comment>
<dbReference type="GO" id="GO:0005464">
    <property type="term" value="F:UDP-xylose transmembrane transporter activity"/>
    <property type="evidence" value="ECO:0007669"/>
    <property type="project" value="TreeGrafter"/>
</dbReference>
<gene>
    <name evidence="8" type="ORF">SCP_0203070</name>
</gene>
<feature type="transmembrane region" description="Helical" evidence="7">
    <location>
        <begin position="145"/>
        <end position="163"/>
    </location>
</feature>
<dbReference type="OrthoDB" id="999962at2759"/>
<dbReference type="Pfam" id="PF08449">
    <property type="entry name" value="UAA"/>
    <property type="match status" value="2"/>
</dbReference>
<keyword evidence="3" id="KW-0762">Sugar transport</keyword>
<evidence type="ECO:0000256" key="2">
    <source>
        <dbReference type="ARBA" id="ARBA00022448"/>
    </source>
</evidence>
<feature type="transmembrane region" description="Helical" evidence="7">
    <location>
        <begin position="293"/>
        <end position="316"/>
    </location>
</feature>
<dbReference type="PANTHER" id="PTHR10778:SF4">
    <property type="entry name" value="NUCLEOTIDE SUGAR TRANSPORTER SLC35B4"/>
    <property type="match status" value="1"/>
</dbReference>
<accession>A0A401GAB5</accession>
<feature type="transmembrane region" description="Helical" evidence="7">
    <location>
        <begin position="48"/>
        <end position="66"/>
    </location>
</feature>
<dbReference type="AlphaFoldDB" id="A0A401GAB5"/>
<comment type="subcellular location">
    <subcellularLocation>
        <location evidence="1">Endomembrane system</location>
        <topology evidence="1">Multi-pass membrane protein</topology>
    </subcellularLocation>
</comment>
<evidence type="ECO:0000256" key="6">
    <source>
        <dbReference type="ARBA" id="ARBA00023136"/>
    </source>
</evidence>
<dbReference type="PANTHER" id="PTHR10778">
    <property type="entry name" value="SOLUTE CARRIER FAMILY 35 MEMBER B"/>
    <property type="match status" value="1"/>
</dbReference>
<organism evidence="8 9">
    <name type="scientific">Sparassis crispa</name>
    <dbReference type="NCBI Taxonomy" id="139825"/>
    <lineage>
        <taxon>Eukaryota</taxon>
        <taxon>Fungi</taxon>
        <taxon>Dikarya</taxon>
        <taxon>Basidiomycota</taxon>
        <taxon>Agaricomycotina</taxon>
        <taxon>Agaricomycetes</taxon>
        <taxon>Polyporales</taxon>
        <taxon>Sparassidaceae</taxon>
        <taxon>Sparassis</taxon>
    </lineage>
</organism>